<name>A0AAW1LS40_POPJA</name>
<keyword evidence="2" id="KW-1185">Reference proteome</keyword>
<organism evidence="1 2">
    <name type="scientific">Popillia japonica</name>
    <name type="common">Japanese beetle</name>
    <dbReference type="NCBI Taxonomy" id="7064"/>
    <lineage>
        <taxon>Eukaryota</taxon>
        <taxon>Metazoa</taxon>
        <taxon>Ecdysozoa</taxon>
        <taxon>Arthropoda</taxon>
        <taxon>Hexapoda</taxon>
        <taxon>Insecta</taxon>
        <taxon>Pterygota</taxon>
        <taxon>Neoptera</taxon>
        <taxon>Endopterygota</taxon>
        <taxon>Coleoptera</taxon>
        <taxon>Polyphaga</taxon>
        <taxon>Scarabaeiformia</taxon>
        <taxon>Scarabaeidae</taxon>
        <taxon>Rutelinae</taxon>
        <taxon>Popillia</taxon>
    </lineage>
</organism>
<evidence type="ECO:0000313" key="2">
    <source>
        <dbReference type="Proteomes" id="UP001458880"/>
    </source>
</evidence>
<accession>A0AAW1LS40</accession>
<reference evidence="1 2" key="1">
    <citation type="journal article" date="2024" name="BMC Genomics">
        <title>De novo assembly and annotation of Popillia japonica's genome with initial clues to its potential as an invasive pest.</title>
        <authorList>
            <person name="Cucini C."/>
            <person name="Boschi S."/>
            <person name="Funari R."/>
            <person name="Cardaioli E."/>
            <person name="Iannotti N."/>
            <person name="Marturano G."/>
            <person name="Paoli F."/>
            <person name="Bruttini M."/>
            <person name="Carapelli A."/>
            <person name="Frati F."/>
            <person name="Nardi F."/>
        </authorList>
    </citation>
    <scope>NUCLEOTIDE SEQUENCE [LARGE SCALE GENOMIC DNA]</scope>
    <source>
        <strain evidence="1">DMR45628</strain>
    </source>
</reference>
<evidence type="ECO:0000313" key="1">
    <source>
        <dbReference type="EMBL" id="KAK9736589.1"/>
    </source>
</evidence>
<gene>
    <name evidence="1" type="ORF">QE152_g11423</name>
</gene>
<dbReference type="Proteomes" id="UP001458880">
    <property type="component" value="Unassembled WGS sequence"/>
</dbReference>
<comment type="caution">
    <text evidence="1">The sequence shown here is derived from an EMBL/GenBank/DDBJ whole genome shotgun (WGS) entry which is preliminary data.</text>
</comment>
<protein>
    <submittedName>
        <fullName evidence="1">Uncharacterized protein</fullName>
    </submittedName>
</protein>
<proteinExistence type="predicted"/>
<dbReference type="AlphaFoldDB" id="A0AAW1LS40"/>
<sequence length="264" mass="29710">MIYAIIDPFALCQVAYEEVKLNVDDLHNNLTNYGTLPMSTLTNHNNLTNYGTLPMSTLTNIIEESTVLISIVTTSIQDIELDNFEDIEACCKDIKSLIHEIKCCIDVLIVKNKPTRIGNERIIKRCKVIKGLIKKLLLCLAADNSFPDSDAFFEDEPVENRESLPSNNAINKSLDYITSKSKEMIKERSILYRTPKSISKSIQKNLISLKLNTSNRKPMPLSKLVHLRNMQFSNCSKVTNESSLDLQITAILADLENLSQATEA</sequence>
<dbReference type="EMBL" id="JASPKY010000111">
    <property type="protein sequence ID" value="KAK9736589.1"/>
    <property type="molecule type" value="Genomic_DNA"/>
</dbReference>